<feature type="domain" description="Glycoside hydrolase family 65 central catalytic" evidence="10">
    <location>
        <begin position="353"/>
        <end position="558"/>
    </location>
</feature>
<comment type="function">
    <text evidence="5">Catalyzes the hydrolysis of glucose from the disaccharide unit linked to hydroxylysine residues of collagen and collagen-like proteins.</text>
</comment>
<evidence type="ECO:0000256" key="9">
    <source>
        <dbReference type="SAM" id="SignalP"/>
    </source>
</evidence>
<accession>A0A8S3YP52</accession>
<dbReference type="FunFam" id="1.50.10.10:FF:000023">
    <property type="entry name" value="Protein-glucosylgalactosylhydroxylysine glucosidase"/>
    <property type="match status" value="1"/>
</dbReference>
<evidence type="ECO:0000256" key="6">
    <source>
        <dbReference type="ARBA" id="ARBA00066430"/>
    </source>
</evidence>
<evidence type="ECO:0000313" key="13">
    <source>
        <dbReference type="Proteomes" id="UP000678393"/>
    </source>
</evidence>
<protein>
    <recommendedName>
        <fullName evidence="7">Protein-glucosylgalactosylhydroxylysine glucosidase</fullName>
        <ecNumber evidence="6">3.2.1.107</ecNumber>
    </recommendedName>
    <alternativeName>
        <fullName evidence="8">Acid trehalase-like protein 1</fullName>
    </alternativeName>
</protein>
<dbReference type="InterPro" id="IPR005195">
    <property type="entry name" value="Glyco_hydro_65_M"/>
</dbReference>
<dbReference type="Pfam" id="PF03633">
    <property type="entry name" value="Glyco_hydro_65C"/>
    <property type="match status" value="1"/>
</dbReference>
<comment type="caution">
    <text evidence="12">The sequence shown here is derived from an EMBL/GenBank/DDBJ whole genome shotgun (WGS) entry which is preliminary data.</text>
</comment>
<keyword evidence="2" id="KW-0378">Hydrolase</keyword>
<reference evidence="12" key="1">
    <citation type="submission" date="2021-04" db="EMBL/GenBank/DDBJ databases">
        <authorList>
            <consortium name="Molecular Ecology Group"/>
        </authorList>
    </citation>
    <scope>NUCLEOTIDE SEQUENCE</scope>
</reference>
<evidence type="ECO:0000256" key="4">
    <source>
        <dbReference type="ARBA" id="ARBA00051415"/>
    </source>
</evidence>
<organism evidence="12 13">
    <name type="scientific">Candidula unifasciata</name>
    <dbReference type="NCBI Taxonomy" id="100452"/>
    <lineage>
        <taxon>Eukaryota</taxon>
        <taxon>Metazoa</taxon>
        <taxon>Spiralia</taxon>
        <taxon>Lophotrochozoa</taxon>
        <taxon>Mollusca</taxon>
        <taxon>Gastropoda</taxon>
        <taxon>Heterobranchia</taxon>
        <taxon>Euthyneura</taxon>
        <taxon>Panpulmonata</taxon>
        <taxon>Eupulmonata</taxon>
        <taxon>Stylommatophora</taxon>
        <taxon>Helicina</taxon>
        <taxon>Helicoidea</taxon>
        <taxon>Geomitridae</taxon>
        <taxon>Candidula</taxon>
    </lineage>
</organism>
<evidence type="ECO:0000256" key="5">
    <source>
        <dbReference type="ARBA" id="ARBA00053339"/>
    </source>
</evidence>
<dbReference type="InterPro" id="IPR012341">
    <property type="entry name" value="6hp_glycosidase-like_sf"/>
</dbReference>
<dbReference type="InterPro" id="IPR005194">
    <property type="entry name" value="Glyco_hydro_65_C"/>
</dbReference>
<dbReference type="EC" id="3.2.1.107" evidence="6"/>
<dbReference type="SUPFAM" id="SSF48208">
    <property type="entry name" value="Six-hairpin glycosidases"/>
    <property type="match status" value="1"/>
</dbReference>
<keyword evidence="13" id="KW-1185">Reference proteome</keyword>
<dbReference type="PANTHER" id="PTHR11051:SF8">
    <property type="entry name" value="PROTEIN-GLUCOSYLGALACTOSYLHYDROXYLYSINE GLUCOSIDASE"/>
    <property type="match status" value="1"/>
</dbReference>
<dbReference type="AlphaFoldDB" id="A0A8S3YP52"/>
<evidence type="ECO:0000259" key="10">
    <source>
        <dbReference type="Pfam" id="PF03632"/>
    </source>
</evidence>
<comment type="catalytic activity">
    <reaction evidence="4">
        <text>(5R)-5-O-[alpha-D-glucosyl-(1-&gt;2)-beta-D-galactosyl]-5-hydroxy-L-lysyl-[collagen] + H2O = (5R)-5-O-(beta-D-galactosyl)-5-hydroxy-L-lysyl-[collagen] + D-glucose</text>
        <dbReference type="Rhea" id="RHEA:11068"/>
        <dbReference type="Rhea" id="RHEA-COMP:12753"/>
        <dbReference type="Rhea" id="RHEA-COMP:12754"/>
        <dbReference type="ChEBI" id="CHEBI:4167"/>
        <dbReference type="ChEBI" id="CHEBI:15377"/>
        <dbReference type="ChEBI" id="CHEBI:133443"/>
        <dbReference type="ChEBI" id="CHEBI:133452"/>
        <dbReference type="EC" id="3.2.1.107"/>
    </reaction>
</comment>
<gene>
    <name evidence="12" type="ORF">CUNI_LOCUS2278</name>
</gene>
<keyword evidence="9" id="KW-0732">Signal</keyword>
<evidence type="ECO:0000256" key="1">
    <source>
        <dbReference type="ARBA" id="ARBA00006768"/>
    </source>
</evidence>
<dbReference type="Pfam" id="PF03632">
    <property type="entry name" value="Glyco_hydro_65m"/>
    <property type="match status" value="1"/>
</dbReference>
<dbReference type="GO" id="GO:0047402">
    <property type="term" value="F:protein-glucosylgalactosylhydroxylysine glucosidase activity"/>
    <property type="evidence" value="ECO:0007669"/>
    <property type="project" value="UniProtKB-EC"/>
</dbReference>
<evidence type="ECO:0000313" key="12">
    <source>
        <dbReference type="EMBL" id="CAG5116720.1"/>
    </source>
</evidence>
<sequence>MLLSMFEFTPVTVVCLTIAVVSLFGRTDGTTGDERAHTRTRNIRSVLQDDSLRTRISLPRDDSMPATVVPDDATILYSGSLPNNTKFMPEVGNGHIATVVQSDTMFMNGLYNGYNKTSHRARIPSTAGYSIDKVLPAELTRSYTLDVGRGLFTESHLSDDAKISLRTYAHRLYTSTLVTELVISRRNNDTEVGALVRLNSGSPSEDIDFKDLSDGLIHGRTLTAEYPEIAGTTEFYMKVSPSLHGVVRLSPENLTETFLAVTVIDVHQEAVEAEYAEVIKAFEEGTLLSSHVNEWNKLWSSGRIDVEGDANIAKLNYASLYYILSSLPSNGSRKDWPFIGLSPCGLAHGRKDQDARGNVFWDQEIWMFLPIALLYPDLGRLIVETRTRILESARKNAQQTGWEGALYPWESAFTGLETCPLAECSLYVHINGDVSFMIRQYWQLTNDKELMINGSGAEAVWETAKYWCSRATYESITDAYRITGVIPPDYPHQSVNDSSYTNSIAAINLAFANQLALEFGKAENTTWKEVENKLHLPYNAVEDFHPEFDGFNVLDDVEEADVVLLGFPLMVPMNISTKRNDLTIYERLSKIDRVPTQTWSSFLTGWLELGDEIKAAELFARSLRNVQQPFLVWSQYENVDDPTNFITGMGGYLQSVLFGYGGARLHDNNMTFNPRLIPGTTAVKFTGINYRGCNFDVHYTKDTMTVTLTAIMPGHRSLDILFEDKINWQEMMNGQNINARRQHFIIRSSQ</sequence>
<proteinExistence type="inferred from homology"/>
<keyword evidence="3" id="KW-0326">Glycosidase</keyword>
<evidence type="ECO:0000256" key="8">
    <source>
        <dbReference type="ARBA" id="ARBA00079982"/>
    </source>
</evidence>
<name>A0A8S3YP52_9EUPU</name>
<evidence type="ECO:0000256" key="7">
    <source>
        <dbReference type="ARBA" id="ARBA00071505"/>
    </source>
</evidence>
<evidence type="ECO:0000259" key="11">
    <source>
        <dbReference type="Pfam" id="PF03633"/>
    </source>
</evidence>
<feature type="domain" description="Glycoside hydrolase family 65 C-terminal" evidence="11">
    <location>
        <begin position="664"/>
        <end position="709"/>
    </location>
</feature>
<evidence type="ECO:0000256" key="2">
    <source>
        <dbReference type="ARBA" id="ARBA00022801"/>
    </source>
</evidence>
<feature type="chain" id="PRO_5035946384" description="Protein-glucosylgalactosylhydroxylysine glucosidase" evidence="9">
    <location>
        <begin position="30"/>
        <end position="750"/>
    </location>
</feature>
<dbReference type="GO" id="GO:0005975">
    <property type="term" value="P:carbohydrate metabolic process"/>
    <property type="evidence" value="ECO:0007669"/>
    <property type="project" value="InterPro"/>
</dbReference>
<dbReference type="PANTHER" id="PTHR11051">
    <property type="entry name" value="GLYCOSYL HYDROLASE-RELATED"/>
    <property type="match status" value="1"/>
</dbReference>
<dbReference type="Proteomes" id="UP000678393">
    <property type="component" value="Unassembled WGS sequence"/>
</dbReference>
<feature type="signal peptide" evidence="9">
    <location>
        <begin position="1"/>
        <end position="29"/>
    </location>
</feature>
<dbReference type="Gene3D" id="1.50.10.10">
    <property type="match status" value="1"/>
</dbReference>
<dbReference type="Gene3D" id="2.60.420.10">
    <property type="entry name" value="Maltose phosphorylase, domain 3"/>
    <property type="match status" value="1"/>
</dbReference>
<comment type="similarity">
    <text evidence="1">Belongs to the glycosyl hydrolase 65 family.</text>
</comment>
<dbReference type="OrthoDB" id="200349at2759"/>
<evidence type="ECO:0000256" key="3">
    <source>
        <dbReference type="ARBA" id="ARBA00023295"/>
    </source>
</evidence>
<dbReference type="InterPro" id="IPR008928">
    <property type="entry name" value="6-hairpin_glycosidase_sf"/>
</dbReference>
<dbReference type="EMBL" id="CAJHNH020000291">
    <property type="protein sequence ID" value="CAG5116720.1"/>
    <property type="molecule type" value="Genomic_DNA"/>
</dbReference>